<dbReference type="EMBL" id="PDPS01000024">
    <property type="protein sequence ID" value="PID58115.1"/>
    <property type="molecule type" value="Genomic_DNA"/>
</dbReference>
<comment type="caution">
    <text evidence="2">The sequence shown here is derived from an EMBL/GenBank/DDBJ whole genome shotgun (WGS) entry which is preliminary data.</text>
</comment>
<dbReference type="Pfam" id="PF18297">
    <property type="entry name" value="NFACT-R_2"/>
    <property type="match status" value="1"/>
</dbReference>
<evidence type="ECO:0000313" key="2">
    <source>
        <dbReference type="EMBL" id="PID58115.1"/>
    </source>
</evidence>
<evidence type="ECO:0000313" key="3">
    <source>
        <dbReference type="Proteomes" id="UP000229740"/>
    </source>
</evidence>
<dbReference type="PANTHER" id="PTHR11933:SF6">
    <property type="entry name" value="THIL AANH DOMAIN-CONTAINING PROTEIN"/>
    <property type="match status" value="1"/>
</dbReference>
<dbReference type="Proteomes" id="UP000229740">
    <property type="component" value="Unassembled WGS sequence"/>
</dbReference>
<dbReference type="AlphaFoldDB" id="A0A2G6E7S3"/>
<gene>
    <name evidence="2" type="ORF">CSB45_05360</name>
</gene>
<dbReference type="Gene3D" id="3.40.50.620">
    <property type="entry name" value="HUPs"/>
    <property type="match status" value="1"/>
</dbReference>
<feature type="domain" description="NFACT protein RNA binding" evidence="1">
    <location>
        <begin position="241"/>
        <end position="328"/>
    </location>
</feature>
<name>A0A2G6E7S3_9BACT</name>
<accession>A0A2G6E7S3</accession>
<dbReference type="InterPro" id="IPR014729">
    <property type="entry name" value="Rossmann-like_a/b/a_fold"/>
</dbReference>
<sequence>MWVVSVMIRAVGMFSGGLDSVLAVKLMKDQGIELDVLHYTLGFDSMKLERRAKKKALETTREALEAQLGVTIQDIDVTEEFLQVVLHPKYGYGSEMNPCIDCKVFLLRKAKEYMQTHQAQFVFTGEVVGQRPMSQQRQTLLQIEKAAGLSGCLLRPLSAKLLEPTIAEQHGWVDREKLLGIGGRGRSGQLALAKTFKLSYHQPAGGCLLNDPQFSIRFRDLIAHKVKEQISTDDSALLKFGRHLRLSDTLKVIVGRHEVDNEFLEQYSRGRWTAELRDIPGPLVVIDGEPNPEDFELIGKIAAAYSKAKGAERALIDFKKHNESHSIAIVPDRLLDPNQWRIRCLS</sequence>
<reference evidence="2 3" key="1">
    <citation type="submission" date="2017-10" db="EMBL/GenBank/DDBJ databases">
        <title>Novel microbial diversity and functional potential in the marine mammal oral microbiome.</title>
        <authorList>
            <person name="Dudek N.K."/>
            <person name="Sun C.L."/>
            <person name="Burstein D."/>
            <person name="Kantor R.S."/>
            <person name="Aliaga Goltsman D.S."/>
            <person name="Bik E.M."/>
            <person name="Thomas B.C."/>
            <person name="Banfield J.F."/>
            <person name="Relman D.A."/>
        </authorList>
    </citation>
    <scope>NUCLEOTIDE SEQUENCE [LARGE SCALE GENOMIC DNA]</scope>
    <source>
        <strain evidence="2">DOLZORAL124_49_17</strain>
    </source>
</reference>
<organism evidence="2 3">
    <name type="scientific">candidate division KSB3 bacterium</name>
    <dbReference type="NCBI Taxonomy" id="2044937"/>
    <lineage>
        <taxon>Bacteria</taxon>
        <taxon>candidate division KSB3</taxon>
    </lineage>
</organism>
<dbReference type="InterPro" id="IPR059101">
    <property type="entry name" value="NFACT-R_2"/>
</dbReference>
<evidence type="ECO:0000259" key="1">
    <source>
        <dbReference type="Pfam" id="PF18297"/>
    </source>
</evidence>
<proteinExistence type="predicted"/>
<protein>
    <recommendedName>
        <fullName evidence="1">NFACT protein RNA binding domain-containing protein</fullName>
    </recommendedName>
</protein>
<dbReference type="Pfam" id="PF03054">
    <property type="entry name" value="tRNA_Me_trans"/>
    <property type="match status" value="1"/>
</dbReference>
<dbReference type="PANTHER" id="PTHR11933">
    <property type="entry name" value="TRNA 5-METHYLAMINOMETHYL-2-THIOURIDYLATE -METHYLTRANSFERASE"/>
    <property type="match status" value="1"/>
</dbReference>
<dbReference type="SUPFAM" id="SSF52402">
    <property type="entry name" value="Adenine nucleotide alpha hydrolases-like"/>
    <property type="match status" value="1"/>
</dbReference>